<dbReference type="GO" id="GO:0016020">
    <property type="term" value="C:membrane"/>
    <property type="evidence" value="ECO:0007669"/>
    <property type="project" value="UniProtKB-SubCell"/>
</dbReference>
<organism evidence="7 8">
    <name type="scientific">Cuscuta campestris</name>
    <dbReference type="NCBI Taxonomy" id="132261"/>
    <lineage>
        <taxon>Eukaryota</taxon>
        <taxon>Viridiplantae</taxon>
        <taxon>Streptophyta</taxon>
        <taxon>Embryophyta</taxon>
        <taxon>Tracheophyta</taxon>
        <taxon>Spermatophyta</taxon>
        <taxon>Magnoliopsida</taxon>
        <taxon>eudicotyledons</taxon>
        <taxon>Gunneridae</taxon>
        <taxon>Pentapetalae</taxon>
        <taxon>asterids</taxon>
        <taxon>lamiids</taxon>
        <taxon>Solanales</taxon>
        <taxon>Convolvulaceae</taxon>
        <taxon>Cuscuteae</taxon>
        <taxon>Cuscuta</taxon>
        <taxon>Cuscuta subgen. Grammica</taxon>
        <taxon>Cuscuta sect. Cleistogrammica</taxon>
    </lineage>
</organism>
<comment type="similarity">
    <text evidence="2 6">Belongs to the multi antimicrobial extrusion (MATE) (TC 2.A.66.1) family.</text>
</comment>
<feature type="transmembrane region" description="Helical" evidence="6">
    <location>
        <begin position="426"/>
        <end position="444"/>
    </location>
</feature>
<feature type="transmembrane region" description="Helical" evidence="6">
    <location>
        <begin position="131"/>
        <end position="152"/>
    </location>
</feature>
<dbReference type="CDD" id="cd13132">
    <property type="entry name" value="MATE_eukaryotic"/>
    <property type="match status" value="1"/>
</dbReference>
<keyword evidence="8" id="KW-1185">Reference proteome</keyword>
<evidence type="ECO:0000256" key="3">
    <source>
        <dbReference type="ARBA" id="ARBA00022692"/>
    </source>
</evidence>
<evidence type="ECO:0000256" key="5">
    <source>
        <dbReference type="ARBA" id="ARBA00023136"/>
    </source>
</evidence>
<proteinExistence type="inferred from homology"/>
<name>A0A484KRI9_9ASTE</name>
<keyword evidence="3 6" id="KW-0812">Transmembrane</keyword>
<feature type="transmembrane region" description="Helical" evidence="6">
    <location>
        <begin position="195"/>
        <end position="217"/>
    </location>
</feature>
<keyword evidence="5 6" id="KW-0472">Membrane</keyword>
<feature type="transmembrane region" description="Helical" evidence="6">
    <location>
        <begin position="450"/>
        <end position="469"/>
    </location>
</feature>
<evidence type="ECO:0000256" key="1">
    <source>
        <dbReference type="ARBA" id="ARBA00004141"/>
    </source>
</evidence>
<dbReference type="GO" id="GO:0042910">
    <property type="term" value="F:xenobiotic transmembrane transporter activity"/>
    <property type="evidence" value="ECO:0007669"/>
    <property type="project" value="InterPro"/>
</dbReference>
<reference evidence="7 8" key="1">
    <citation type="submission" date="2018-04" db="EMBL/GenBank/DDBJ databases">
        <authorList>
            <person name="Vogel A."/>
        </authorList>
    </citation>
    <scope>NUCLEOTIDE SEQUENCE [LARGE SCALE GENOMIC DNA]</scope>
</reference>
<evidence type="ECO:0000256" key="6">
    <source>
        <dbReference type="RuleBase" id="RU004914"/>
    </source>
</evidence>
<dbReference type="InterPro" id="IPR002528">
    <property type="entry name" value="MATE_fam"/>
</dbReference>
<evidence type="ECO:0000313" key="7">
    <source>
        <dbReference type="EMBL" id="VFQ68343.1"/>
    </source>
</evidence>
<sequence>MDRIKSYIGEKIWAVAGSGENGGRKVNNNGRVRKWRKFGHKWREESKAVWHIAGPAIITAVSQFSFGFVTSAFVGQIGHVELAAVSEVQNVIEGFVYGIMLGMGSALETLCGQAVGASEVNMLGIYLQRSWIITGFTAILLTPVYIFASPILKLFHQDKHISHVAGKYAVWAIPQLFAYAFNFPMQKFLQSQTKVWVIAMVSLATLALHSLLTWALVMRLGHGLLGAAVAGNVSWWVLILAQAAYIVSGRFPESWTGFSFMAFKSLFNFVKLSLASAAMLCLELWYFTAVILMVGGLSNAAVAVDSVSICVNLQLWALMVALGFNASVSVRVSNELGAGRPDAAKFSITVNTVTSAILGTVFTVVVASTVHQFPRMFTKNDEVMKTTSKLGYLLAATIFLNSVQPVFHGVAVGAGWQHIVAGVNLVSYYVVGLPIGALLGYKFHLGVKGIWSAMLGGSVLQTIILYFIIARKNWHKEALQAEERVRYWGGAVENQESLDQSNIQRIAIETR</sequence>
<protein>
    <recommendedName>
        <fullName evidence="6">Protein DETOXIFICATION</fullName>
    </recommendedName>
    <alternativeName>
        <fullName evidence="6">Multidrug and toxic compound extrusion protein</fullName>
    </alternativeName>
</protein>
<feature type="transmembrane region" description="Helical" evidence="6">
    <location>
        <begin position="223"/>
        <end position="248"/>
    </location>
</feature>
<dbReference type="NCBIfam" id="TIGR00797">
    <property type="entry name" value="matE"/>
    <property type="match status" value="1"/>
</dbReference>
<feature type="transmembrane region" description="Helical" evidence="6">
    <location>
        <begin position="390"/>
        <end position="414"/>
    </location>
</feature>
<dbReference type="Pfam" id="PF01554">
    <property type="entry name" value="MatE"/>
    <property type="match status" value="2"/>
</dbReference>
<feature type="transmembrane region" description="Helical" evidence="6">
    <location>
        <begin position="306"/>
        <end position="328"/>
    </location>
</feature>
<evidence type="ECO:0000256" key="2">
    <source>
        <dbReference type="ARBA" id="ARBA00010199"/>
    </source>
</evidence>
<comment type="subcellular location">
    <subcellularLocation>
        <location evidence="1">Membrane</location>
        <topology evidence="1">Multi-pass membrane protein</topology>
    </subcellularLocation>
</comment>
<dbReference type="PANTHER" id="PTHR11206">
    <property type="entry name" value="MULTIDRUG RESISTANCE PROTEIN"/>
    <property type="match status" value="1"/>
</dbReference>
<evidence type="ECO:0000313" key="8">
    <source>
        <dbReference type="Proteomes" id="UP000595140"/>
    </source>
</evidence>
<dbReference type="AlphaFoldDB" id="A0A484KRI9"/>
<dbReference type="OrthoDB" id="2126698at2759"/>
<evidence type="ECO:0000256" key="4">
    <source>
        <dbReference type="ARBA" id="ARBA00022989"/>
    </source>
</evidence>
<dbReference type="EMBL" id="OOIL02000691">
    <property type="protein sequence ID" value="VFQ68343.1"/>
    <property type="molecule type" value="Genomic_DNA"/>
</dbReference>
<feature type="transmembrane region" description="Helical" evidence="6">
    <location>
        <begin position="269"/>
        <end position="294"/>
    </location>
</feature>
<dbReference type="InterPro" id="IPR045069">
    <property type="entry name" value="MATE_euk"/>
</dbReference>
<dbReference type="Proteomes" id="UP000595140">
    <property type="component" value="Unassembled WGS sequence"/>
</dbReference>
<dbReference type="GO" id="GO:1990961">
    <property type="term" value="P:xenobiotic detoxification by transmembrane export across the plasma membrane"/>
    <property type="evidence" value="ECO:0007669"/>
    <property type="project" value="InterPro"/>
</dbReference>
<dbReference type="GO" id="GO:0015297">
    <property type="term" value="F:antiporter activity"/>
    <property type="evidence" value="ECO:0007669"/>
    <property type="project" value="InterPro"/>
</dbReference>
<feature type="transmembrane region" description="Helical" evidence="6">
    <location>
        <begin position="164"/>
        <end position="183"/>
    </location>
</feature>
<accession>A0A484KRI9</accession>
<gene>
    <name evidence="7" type="ORF">CCAM_LOCUS10119</name>
</gene>
<feature type="transmembrane region" description="Helical" evidence="6">
    <location>
        <begin position="348"/>
        <end position="370"/>
    </location>
</feature>
<keyword evidence="4 6" id="KW-1133">Transmembrane helix</keyword>